<comment type="caution">
    <text evidence="7">The sequence shown here is derived from an EMBL/GenBank/DDBJ whole genome shotgun (WGS) entry which is preliminary data.</text>
</comment>
<comment type="subcellular location">
    <subcellularLocation>
        <location evidence="1">Cell membrane</location>
        <topology evidence="1">Multi-pass membrane protein</topology>
    </subcellularLocation>
</comment>
<evidence type="ECO:0000256" key="3">
    <source>
        <dbReference type="ARBA" id="ARBA00022692"/>
    </source>
</evidence>
<proteinExistence type="predicted"/>
<feature type="transmembrane region" description="Helical" evidence="6">
    <location>
        <begin position="137"/>
        <end position="158"/>
    </location>
</feature>
<feature type="transmembrane region" description="Helical" evidence="6">
    <location>
        <begin position="244"/>
        <end position="264"/>
    </location>
</feature>
<dbReference type="PANTHER" id="PTHR43370">
    <property type="entry name" value="SUGAR ABC TRANSPORTER INTEGRAL MEMBRANE PROTEIN-RELATED"/>
    <property type="match status" value="1"/>
</dbReference>
<dbReference type="GO" id="GO:0022857">
    <property type="term" value="F:transmembrane transporter activity"/>
    <property type="evidence" value="ECO:0007669"/>
    <property type="project" value="InterPro"/>
</dbReference>
<gene>
    <name evidence="7" type="ORF">GAK35_00962</name>
</gene>
<evidence type="ECO:0000256" key="2">
    <source>
        <dbReference type="ARBA" id="ARBA00022475"/>
    </source>
</evidence>
<keyword evidence="5 6" id="KW-0472">Membrane</keyword>
<keyword evidence="3 6" id="KW-0812">Transmembrane</keyword>
<feature type="transmembrane region" description="Helical" evidence="6">
    <location>
        <begin position="193"/>
        <end position="215"/>
    </location>
</feature>
<dbReference type="PANTHER" id="PTHR43370:SF2">
    <property type="entry name" value="ABC TRANSPORTER PERMEASE PROTEIN"/>
    <property type="match status" value="1"/>
</dbReference>
<dbReference type="CDD" id="cd06580">
    <property type="entry name" value="TM_PBP1_transp_TpRbsC_like"/>
    <property type="match status" value="1"/>
</dbReference>
<keyword evidence="2" id="KW-1003">Cell membrane</keyword>
<evidence type="ECO:0000313" key="7">
    <source>
        <dbReference type="EMBL" id="KAF1046572.1"/>
    </source>
</evidence>
<dbReference type="InterPro" id="IPR001851">
    <property type="entry name" value="ABC_transp_permease"/>
</dbReference>
<protein>
    <recommendedName>
        <fullName evidence="9">ABC transporter permease</fullName>
    </recommendedName>
</protein>
<keyword evidence="4 6" id="KW-1133">Transmembrane helix</keyword>
<evidence type="ECO:0000313" key="8">
    <source>
        <dbReference type="Proteomes" id="UP000462435"/>
    </source>
</evidence>
<sequence length="306" mass="31900">MHELDYATLLLALFAGAIRVGTPFLFVSLGECLTEKGGRVNLGLEGILVCGAMTGYAVSSFSGSAWLGVLAAGGSGLLLGALHGLVCSLPRVNDIAFGIALMLLGTGLAFFLGKPFIQPQAAMLPSIDLGAWSSNERLHHALQINALFFVGVALALLLQWSLSATRWGLALRLVGDHAESARALGYRLNATRIATTAAGGFLAAVGGAYLSLYYPGSWNEGLSSGQGLMAVALVIFARWQPWRCLLAALLFGAAGALGPALQAVGVTSGYYLFNAAPYALTLLIMILTCRPDRTLSSAPGELSLTR</sequence>
<reference evidence="8" key="1">
    <citation type="journal article" date="2020" name="MBio">
        <title>Horizontal gene transfer to a defensive symbiont with a reduced genome amongst a multipartite beetle microbiome.</title>
        <authorList>
            <person name="Waterworth S.C."/>
            <person name="Florez L.V."/>
            <person name="Rees E.R."/>
            <person name="Hertweck C."/>
            <person name="Kaltenpoth M."/>
            <person name="Kwan J.C."/>
        </authorList>
    </citation>
    <scope>NUCLEOTIDE SEQUENCE [LARGE SCALE GENOMIC DNA]</scope>
</reference>
<feature type="transmembrane region" description="Helical" evidence="6">
    <location>
        <begin position="6"/>
        <end position="30"/>
    </location>
</feature>
<feature type="transmembrane region" description="Helical" evidence="6">
    <location>
        <begin position="42"/>
        <end position="59"/>
    </location>
</feature>
<name>A0A7V8FYZ3_9BURK</name>
<feature type="transmembrane region" description="Helical" evidence="6">
    <location>
        <begin position="270"/>
        <end position="289"/>
    </location>
</feature>
<dbReference type="EMBL" id="WNDX01000019">
    <property type="protein sequence ID" value="KAF1046572.1"/>
    <property type="molecule type" value="Genomic_DNA"/>
</dbReference>
<accession>A0A7V8FYZ3</accession>
<dbReference type="AlphaFoldDB" id="A0A7V8FYZ3"/>
<evidence type="ECO:0000256" key="4">
    <source>
        <dbReference type="ARBA" id="ARBA00022989"/>
    </source>
</evidence>
<dbReference type="Pfam" id="PF02653">
    <property type="entry name" value="BPD_transp_2"/>
    <property type="match status" value="1"/>
</dbReference>
<evidence type="ECO:0000256" key="6">
    <source>
        <dbReference type="SAM" id="Phobius"/>
    </source>
</evidence>
<dbReference type="Proteomes" id="UP000462435">
    <property type="component" value="Unassembled WGS sequence"/>
</dbReference>
<feature type="transmembrane region" description="Helical" evidence="6">
    <location>
        <begin position="95"/>
        <end position="117"/>
    </location>
</feature>
<dbReference type="GO" id="GO:0005886">
    <property type="term" value="C:plasma membrane"/>
    <property type="evidence" value="ECO:0007669"/>
    <property type="project" value="UniProtKB-SubCell"/>
</dbReference>
<evidence type="ECO:0000256" key="1">
    <source>
        <dbReference type="ARBA" id="ARBA00004651"/>
    </source>
</evidence>
<feature type="transmembrane region" description="Helical" evidence="6">
    <location>
        <begin position="65"/>
        <end position="86"/>
    </location>
</feature>
<evidence type="ECO:0008006" key="9">
    <source>
        <dbReference type="Google" id="ProtNLM"/>
    </source>
</evidence>
<feature type="transmembrane region" description="Helical" evidence="6">
    <location>
        <begin position="221"/>
        <end position="237"/>
    </location>
</feature>
<organism evidence="7 8">
    <name type="scientific">Herbaspirillum frisingense</name>
    <dbReference type="NCBI Taxonomy" id="92645"/>
    <lineage>
        <taxon>Bacteria</taxon>
        <taxon>Pseudomonadati</taxon>
        <taxon>Pseudomonadota</taxon>
        <taxon>Betaproteobacteria</taxon>
        <taxon>Burkholderiales</taxon>
        <taxon>Oxalobacteraceae</taxon>
        <taxon>Herbaspirillum</taxon>
    </lineage>
</organism>
<evidence type="ECO:0000256" key="5">
    <source>
        <dbReference type="ARBA" id="ARBA00023136"/>
    </source>
</evidence>